<gene>
    <name evidence="2" type="ORF">SAMN05444921_121176</name>
</gene>
<proteinExistence type="predicted"/>
<dbReference type="GeneID" id="40832751"/>
<feature type="compositionally biased region" description="Pro residues" evidence="1">
    <location>
        <begin position="1"/>
        <end position="15"/>
    </location>
</feature>
<reference evidence="3" key="1">
    <citation type="submission" date="2016-10" db="EMBL/GenBank/DDBJ databases">
        <authorList>
            <person name="Varghese N."/>
            <person name="Submissions S."/>
        </authorList>
    </citation>
    <scope>NUCLEOTIDE SEQUENCE [LARGE SCALE GENOMIC DNA]</scope>
    <source>
        <strain evidence="3">CGMCC 4.7042</strain>
    </source>
</reference>
<dbReference type="Proteomes" id="UP000199063">
    <property type="component" value="Unassembled WGS sequence"/>
</dbReference>
<keyword evidence="3" id="KW-1185">Reference proteome</keyword>
<sequence>MVPKPPSCPQCPSRPPLWKDTTRTAPGFEDRWRWYCTHCTRRWAPTPEHRLRFTVFPRVPQRPLR</sequence>
<evidence type="ECO:0000313" key="2">
    <source>
        <dbReference type="EMBL" id="SDN20756.1"/>
    </source>
</evidence>
<evidence type="ECO:0000256" key="1">
    <source>
        <dbReference type="SAM" id="MobiDB-lite"/>
    </source>
</evidence>
<accession>A0A1G9ZJJ3</accession>
<protein>
    <submittedName>
        <fullName evidence="2">Uncharacterized protein</fullName>
    </submittedName>
</protein>
<dbReference type="EMBL" id="FNHI01000021">
    <property type="protein sequence ID" value="SDN20756.1"/>
    <property type="molecule type" value="Genomic_DNA"/>
</dbReference>
<dbReference type="AlphaFoldDB" id="A0A1G9ZJJ3"/>
<name>A0A1G9ZJJ3_9ACTN</name>
<organism evidence="2 3">
    <name type="scientific">Streptomyces wuyuanensis</name>
    <dbReference type="NCBI Taxonomy" id="1196353"/>
    <lineage>
        <taxon>Bacteria</taxon>
        <taxon>Bacillati</taxon>
        <taxon>Actinomycetota</taxon>
        <taxon>Actinomycetes</taxon>
        <taxon>Kitasatosporales</taxon>
        <taxon>Streptomycetaceae</taxon>
        <taxon>Streptomyces</taxon>
    </lineage>
</organism>
<dbReference type="RefSeq" id="WP_244529653.1">
    <property type="nucleotide sequence ID" value="NZ_FNHI01000021.1"/>
</dbReference>
<evidence type="ECO:0000313" key="3">
    <source>
        <dbReference type="Proteomes" id="UP000199063"/>
    </source>
</evidence>
<feature type="region of interest" description="Disordered" evidence="1">
    <location>
        <begin position="1"/>
        <end position="22"/>
    </location>
</feature>